<sequence length="89" mass="10163">MEGFSTKKRDKEDIMTGISYMMISSGMSYFEVMKLPYAVYLSLSIQFQTRDALKTQQGQEMYKKADLLEQKTPDLDRLRSQNGYVGGGS</sequence>
<reference evidence="1 2" key="1">
    <citation type="journal article" date="2018" name="J. Microbiol.">
        <title>Bacillus spongiae sp. nov., isolated from sponge of Jeju Island.</title>
        <authorList>
            <person name="Lee G.E."/>
            <person name="Im W.T."/>
            <person name="Park J.S."/>
        </authorList>
    </citation>
    <scope>NUCLEOTIDE SEQUENCE [LARGE SCALE GENOMIC DNA]</scope>
    <source>
        <strain evidence="1 2">135PIL107-10</strain>
    </source>
</reference>
<comment type="caution">
    <text evidence="1">The sequence shown here is derived from an EMBL/GenBank/DDBJ whole genome shotgun (WGS) entry which is preliminary data.</text>
</comment>
<accession>A0ABU8HJJ2</accession>
<dbReference type="Proteomes" id="UP001312865">
    <property type="component" value="Unassembled WGS sequence"/>
</dbReference>
<dbReference type="EMBL" id="JBBAXC010000026">
    <property type="protein sequence ID" value="MEI5909452.1"/>
    <property type="molecule type" value="Genomic_DNA"/>
</dbReference>
<proteinExistence type="predicted"/>
<organism evidence="1 2">
    <name type="scientific">Bacillus spongiae</name>
    <dbReference type="NCBI Taxonomy" id="2683610"/>
    <lineage>
        <taxon>Bacteria</taxon>
        <taxon>Bacillati</taxon>
        <taxon>Bacillota</taxon>
        <taxon>Bacilli</taxon>
        <taxon>Bacillales</taxon>
        <taxon>Bacillaceae</taxon>
        <taxon>Bacillus</taxon>
    </lineage>
</organism>
<evidence type="ECO:0000313" key="1">
    <source>
        <dbReference type="EMBL" id="MEI5909452.1"/>
    </source>
</evidence>
<name>A0ABU8HJJ2_9BACI</name>
<dbReference type="RefSeq" id="WP_336588895.1">
    <property type="nucleotide sequence ID" value="NZ_JBBAXC010000026.1"/>
</dbReference>
<evidence type="ECO:0000313" key="2">
    <source>
        <dbReference type="Proteomes" id="UP001312865"/>
    </source>
</evidence>
<gene>
    <name evidence="1" type="ORF">WAK64_20700</name>
</gene>
<keyword evidence="2" id="KW-1185">Reference proteome</keyword>
<protein>
    <submittedName>
        <fullName evidence="1">Uncharacterized protein</fullName>
    </submittedName>
</protein>